<gene>
    <name evidence="1" type="ORF">ET445_03845</name>
</gene>
<reference evidence="1 2" key="1">
    <citation type="submission" date="2019-01" db="EMBL/GenBank/DDBJ databases">
        <title>Genome sequencing of strain FW100M-8.</title>
        <authorList>
            <person name="Heo J."/>
            <person name="Kim S.-J."/>
            <person name="Kim J.-S."/>
            <person name="Hong S.-B."/>
            <person name="Kwon S.-W."/>
        </authorList>
    </citation>
    <scope>NUCLEOTIDE SEQUENCE [LARGE SCALE GENOMIC DNA]</scope>
    <source>
        <strain evidence="1 2">FW100M-8</strain>
    </source>
</reference>
<dbReference type="RefSeq" id="WP_129188995.1">
    <property type="nucleotide sequence ID" value="NZ_CP035491.1"/>
</dbReference>
<protein>
    <submittedName>
        <fullName evidence="1">Uncharacterized protein</fullName>
    </submittedName>
</protein>
<keyword evidence="2" id="KW-1185">Reference proteome</keyword>
<proteinExistence type="predicted"/>
<evidence type="ECO:0000313" key="1">
    <source>
        <dbReference type="EMBL" id="QAY72605.1"/>
    </source>
</evidence>
<dbReference type="Proteomes" id="UP000291259">
    <property type="component" value="Chromosome"/>
</dbReference>
<dbReference type="OrthoDB" id="5008086at2"/>
<organism evidence="1 2">
    <name type="scientific">Agromyces protaetiae</name>
    <dbReference type="NCBI Taxonomy" id="2509455"/>
    <lineage>
        <taxon>Bacteria</taxon>
        <taxon>Bacillati</taxon>
        <taxon>Actinomycetota</taxon>
        <taxon>Actinomycetes</taxon>
        <taxon>Micrococcales</taxon>
        <taxon>Microbacteriaceae</taxon>
        <taxon>Agromyces</taxon>
    </lineage>
</organism>
<dbReference type="AlphaFoldDB" id="A0A4P6FAD4"/>
<name>A0A4P6FAD4_9MICO</name>
<sequence length="79" mass="8641">MNTALTAVASAGSTRVRQRTRLAHERAAIRLGLALVAWGRRGQARLTHEAVAEARRIQAETNAAHLAHVTDANLRFRGF</sequence>
<evidence type="ECO:0000313" key="2">
    <source>
        <dbReference type="Proteomes" id="UP000291259"/>
    </source>
</evidence>
<accession>A0A4P6FAD4</accession>
<dbReference type="EMBL" id="CP035491">
    <property type="protein sequence ID" value="QAY72605.1"/>
    <property type="molecule type" value="Genomic_DNA"/>
</dbReference>
<dbReference type="KEGG" id="agf:ET445_03845"/>